<sequence>MTVLAYTLFYIELYALYVASFGGGVDRRVSVIVPTRNRVQALGRAVRSILAQTHAPYELIVVNDGNENAEFFQQIRLIDLDCQKAGVRFVHVGALSEARGGGQARNAGIEAARGEYVAFLDDDDAWLPEKLEKQLDVVTEASVSGVACGAWFGRWSDDEFLVLKRTKRKLPNGCQRRAILRGNFLGTTSGFLVLRQALLDVGGFDFRLPCLQDYDVYIRLILGGRQVGFISEPLILYRVGGGDQISKQYNRHVASTKMLIDKYRGREFGLTGAELNELSATFYNLAAKAASGVDRKAALKAAAQSACLRPLQVEAPARALFALFR</sequence>
<dbReference type="Gene3D" id="3.90.550.10">
    <property type="entry name" value="Spore Coat Polysaccharide Biosynthesis Protein SpsA, Chain A"/>
    <property type="match status" value="1"/>
</dbReference>
<evidence type="ECO:0000313" key="2">
    <source>
        <dbReference type="EMBL" id="RFA37832.1"/>
    </source>
</evidence>
<keyword evidence="3" id="KW-1185">Reference proteome</keyword>
<feature type="domain" description="Glycosyltransferase 2-like" evidence="1">
    <location>
        <begin position="30"/>
        <end position="198"/>
    </location>
</feature>
<evidence type="ECO:0000259" key="1">
    <source>
        <dbReference type="Pfam" id="PF00535"/>
    </source>
</evidence>
<dbReference type="InterPro" id="IPR050834">
    <property type="entry name" value="Glycosyltransf_2"/>
</dbReference>
<evidence type="ECO:0000313" key="3">
    <source>
        <dbReference type="Proteomes" id="UP000256763"/>
    </source>
</evidence>
<dbReference type="CDD" id="cd00761">
    <property type="entry name" value="Glyco_tranf_GTA_type"/>
    <property type="match status" value="1"/>
</dbReference>
<gene>
    <name evidence="2" type="ORF">CAL65_07795</name>
</gene>
<proteinExistence type="predicted"/>
<reference evidence="3" key="1">
    <citation type="submission" date="2017-05" db="EMBL/GenBank/DDBJ databases">
        <authorList>
            <person name="Sharma S."/>
            <person name="Sidhu C."/>
            <person name="Pinnaka A.K."/>
        </authorList>
    </citation>
    <scope>NUCLEOTIDE SEQUENCE [LARGE SCALE GENOMIC DNA]</scope>
    <source>
        <strain evidence="3">AK93</strain>
    </source>
</reference>
<comment type="caution">
    <text evidence="2">The sequence shown here is derived from an EMBL/GenBank/DDBJ whole genome shotgun (WGS) entry which is preliminary data.</text>
</comment>
<dbReference type="InterPro" id="IPR001173">
    <property type="entry name" value="Glyco_trans_2-like"/>
</dbReference>
<dbReference type="AlphaFoldDB" id="A0A3E0WXX1"/>
<dbReference type="InterPro" id="IPR029044">
    <property type="entry name" value="Nucleotide-diphossugar_trans"/>
</dbReference>
<organism evidence="2 3">
    <name type="scientific">Alkalilimnicola ehrlichii</name>
    <dbReference type="NCBI Taxonomy" id="351052"/>
    <lineage>
        <taxon>Bacteria</taxon>
        <taxon>Pseudomonadati</taxon>
        <taxon>Pseudomonadota</taxon>
        <taxon>Gammaproteobacteria</taxon>
        <taxon>Chromatiales</taxon>
        <taxon>Ectothiorhodospiraceae</taxon>
        <taxon>Alkalilimnicola</taxon>
    </lineage>
</organism>
<dbReference type="PANTHER" id="PTHR43685">
    <property type="entry name" value="GLYCOSYLTRANSFERASE"/>
    <property type="match status" value="1"/>
</dbReference>
<dbReference type="PANTHER" id="PTHR43685:SF2">
    <property type="entry name" value="GLYCOSYLTRANSFERASE 2-LIKE DOMAIN-CONTAINING PROTEIN"/>
    <property type="match status" value="1"/>
</dbReference>
<name>A0A3E0WXX1_9GAMM</name>
<dbReference type="OrthoDB" id="5782309at2"/>
<protein>
    <recommendedName>
        <fullName evidence="1">Glycosyltransferase 2-like domain-containing protein</fullName>
    </recommendedName>
</protein>
<dbReference type="SUPFAM" id="SSF53448">
    <property type="entry name" value="Nucleotide-diphospho-sugar transferases"/>
    <property type="match status" value="1"/>
</dbReference>
<dbReference type="Pfam" id="PF00535">
    <property type="entry name" value="Glycos_transf_2"/>
    <property type="match status" value="1"/>
</dbReference>
<accession>A0A3E0WXX1</accession>
<dbReference type="EMBL" id="NFZW01000006">
    <property type="protein sequence ID" value="RFA37832.1"/>
    <property type="molecule type" value="Genomic_DNA"/>
</dbReference>
<dbReference type="Proteomes" id="UP000256763">
    <property type="component" value="Unassembled WGS sequence"/>
</dbReference>